<dbReference type="EMBL" id="HBIS01006413">
    <property type="protein sequence ID" value="CAE0611972.1"/>
    <property type="molecule type" value="Transcribed_RNA"/>
</dbReference>
<dbReference type="InterPro" id="IPR029052">
    <property type="entry name" value="Metallo-depent_PP-like"/>
</dbReference>
<accession>A0A7S3UEI2</accession>
<dbReference type="InterPro" id="IPR004843">
    <property type="entry name" value="Calcineurin-like_PHP"/>
</dbReference>
<evidence type="ECO:0000259" key="1">
    <source>
        <dbReference type="Pfam" id="PF00149"/>
    </source>
</evidence>
<protein>
    <recommendedName>
        <fullName evidence="1">Calcineurin-like phosphoesterase domain-containing protein</fullName>
    </recommendedName>
</protein>
<dbReference type="Gene3D" id="3.60.21.10">
    <property type="match status" value="1"/>
</dbReference>
<dbReference type="PANTHER" id="PTHR46546:SF4">
    <property type="entry name" value="SHEWANELLA-LIKE PROTEIN PHOSPHATASE 1"/>
    <property type="match status" value="1"/>
</dbReference>
<dbReference type="AlphaFoldDB" id="A0A7S3UEI2"/>
<feature type="domain" description="Calcineurin-like phosphoesterase" evidence="1">
    <location>
        <begin position="97"/>
        <end position="339"/>
    </location>
</feature>
<evidence type="ECO:0000313" key="2">
    <source>
        <dbReference type="EMBL" id="CAE0611972.1"/>
    </source>
</evidence>
<sequence>MIPVVKSTYIRTPNTCRIARIPRATGGFSDVQESLASGGQLPLTLESLHAHTRSHYADYRLIGGLAKGEGGLRKERIFPSRGLPQPSTITRIETNGRVIAVGDVHGDLLQTWRILTACGVLREGDNGEAVWCGGDTILVQCGDILDRGDHEIAIVVLLRELHHQAVEQGGAVYILNGNHESLNVCGDFRYVTAGGFVESSVCAGYDMVDVDGSWEGHLRSRVGLFRPGGPLARELAHNHTVLVINDTVFVHGGLVPEHVEYGLENLNQDVTDWMLGKLDRTGHLCGLPELAAGGQTSVMWNRAYSREYYPSLQDRLRACSLLEDTLKKVGCKRLVVGHTPQTRGINGECGGKVWRVDTGLSRGVLGGAVEGLEILPPHQQSGDVAVRIIKEM</sequence>
<dbReference type="Pfam" id="PF00149">
    <property type="entry name" value="Metallophos"/>
    <property type="match status" value="1"/>
</dbReference>
<dbReference type="GO" id="GO:0016787">
    <property type="term" value="F:hydrolase activity"/>
    <property type="evidence" value="ECO:0007669"/>
    <property type="project" value="InterPro"/>
</dbReference>
<organism evidence="2">
    <name type="scientific">Picocystis salinarum</name>
    <dbReference type="NCBI Taxonomy" id="88271"/>
    <lineage>
        <taxon>Eukaryota</taxon>
        <taxon>Viridiplantae</taxon>
        <taxon>Chlorophyta</taxon>
        <taxon>Picocystophyceae</taxon>
        <taxon>Picocystales</taxon>
        <taxon>Picocystaceae</taxon>
        <taxon>Picocystis</taxon>
    </lineage>
</organism>
<dbReference type="PANTHER" id="PTHR46546">
    <property type="entry name" value="SHEWANELLA-LIKE PROTEIN PHOSPHATASE 1"/>
    <property type="match status" value="1"/>
</dbReference>
<proteinExistence type="predicted"/>
<name>A0A7S3UEI2_9CHLO</name>
<dbReference type="SUPFAM" id="SSF56300">
    <property type="entry name" value="Metallo-dependent phosphatases"/>
    <property type="match status" value="1"/>
</dbReference>
<gene>
    <name evidence="2" type="ORF">PSAL00342_LOCUS5807</name>
</gene>
<reference evidence="2" key="1">
    <citation type="submission" date="2021-01" db="EMBL/GenBank/DDBJ databases">
        <authorList>
            <person name="Corre E."/>
            <person name="Pelletier E."/>
            <person name="Niang G."/>
            <person name="Scheremetjew M."/>
            <person name="Finn R."/>
            <person name="Kale V."/>
            <person name="Holt S."/>
            <person name="Cochrane G."/>
            <person name="Meng A."/>
            <person name="Brown T."/>
            <person name="Cohen L."/>
        </authorList>
    </citation>
    <scope>NUCLEOTIDE SEQUENCE</scope>
    <source>
        <strain evidence="2">CCMP1897</strain>
    </source>
</reference>